<dbReference type="EMBL" id="MUMY01000020">
    <property type="protein sequence ID" value="ONM46805.1"/>
    <property type="molecule type" value="Genomic_DNA"/>
</dbReference>
<protein>
    <submittedName>
        <fullName evidence="1">Uncharacterized protein</fullName>
    </submittedName>
</protein>
<keyword evidence="2" id="KW-1185">Reference proteome</keyword>
<proteinExistence type="predicted"/>
<evidence type="ECO:0000313" key="2">
    <source>
        <dbReference type="Proteomes" id="UP000188836"/>
    </source>
</evidence>
<gene>
    <name evidence="1" type="ORF">B0T46_21420</name>
</gene>
<dbReference type="AlphaFoldDB" id="A0A1V2TBC0"/>
<reference evidence="1 2" key="1">
    <citation type="journal article" date="2016" name="Antonie Van Leeuwenhoek">
        <title>Nocardia donostiensis sp. nov., isolated from human respiratory specimens.</title>
        <authorList>
            <person name="Ercibengoa M."/>
            <person name="Bell M."/>
            <person name="Marimon J.M."/>
            <person name="Humrighouse B."/>
            <person name="Klenk H.P."/>
            <person name="Potter G."/>
            <person name="Perez-Trallero E."/>
        </authorList>
    </citation>
    <scope>NUCLEOTIDE SEQUENCE [LARGE SCALE GENOMIC DNA]</scope>
    <source>
        <strain evidence="1 2">X1655</strain>
    </source>
</reference>
<accession>A0A1V2TBC0</accession>
<evidence type="ECO:0000313" key="1">
    <source>
        <dbReference type="EMBL" id="ONM46805.1"/>
    </source>
</evidence>
<name>A0A1V2TBC0_9NOCA</name>
<dbReference type="SUPFAM" id="SSF81301">
    <property type="entry name" value="Nucleotidyltransferase"/>
    <property type="match status" value="1"/>
</dbReference>
<sequence>MKNDNHRASTEALHAMRRAALEVLPAHSPRAVVIYGSFGRIRQKAASDMDVLFVGEYSTTAVRRLTDVIIAYSRDQGLTLDEEVPYMNKVLVDWEELEQASTCAVFSGSPRLIPIRRHPDFLASKYMRTRLFVTGVLAQRTLTWSEDAARLEALRTRARTGLVLAAVDDLRALEVEADEDAVVEYLMGQGISSDNWLGFEPDPATLRHVQAFVERTLHAHLLASTPGVDADE</sequence>
<dbReference type="InterPro" id="IPR043519">
    <property type="entry name" value="NT_sf"/>
</dbReference>
<comment type="caution">
    <text evidence="1">The sequence shown here is derived from an EMBL/GenBank/DDBJ whole genome shotgun (WGS) entry which is preliminary data.</text>
</comment>
<organism evidence="1 2">
    <name type="scientific">Nocardia donostiensis</name>
    <dbReference type="NCBI Taxonomy" id="1538463"/>
    <lineage>
        <taxon>Bacteria</taxon>
        <taxon>Bacillati</taxon>
        <taxon>Actinomycetota</taxon>
        <taxon>Actinomycetes</taxon>
        <taxon>Mycobacteriales</taxon>
        <taxon>Nocardiaceae</taxon>
        <taxon>Nocardia</taxon>
    </lineage>
</organism>
<dbReference type="RefSeq" id="WP_077120203.1">
    <property type="nucleotide sequence ID" value="NZ_MUKP01000017.1"/>
</dbReference>
<dbReference type="OrthoDB" id="4539710at2"/>
<dbReference type="Proteomes" id="UP000188836">
    <property type="component" value="Unassembled WGS sequence"/>
</dbReference>